<gene>
    <name evidence="1" type="ordered locus">HCH_02140</name>
</gene>
<dbReference type="EMBL" id="CP000155">
    <property type="protein sequence ID" value="ABC28969.1"/>
    <property type="molecule type" value="Genomic_DNA"/>
</dbReference>
<dbReference type="HOGENOM" id="CLU_3403827_0_0_6"/>
<keyword evidence="2" id="KW-1185">Reference proteome</keyword>
<protein>
    <submittedName>
        <fullName evidence="1">Uncharacterized protein</fullName>
    </submittedName>
</protein>
<sequence>MGFYLSSLGLEFCLKESERSFRDSFIALIP</sequence>
<reference evidence="1 2" key="1">
    <citation type="journal article" date="2005" name="Nucleic Acids Res.">
        <title>Genomic blueprint of Hahella chejuensis, a marine microbe producing an algicidal agent.</title>
        <authorList>
            <person name="Jeong H."/>
            <person name="Yim J.H."/>
            <person name="Lee C."/>
            <person name="Choi S.-H."/>
            <person name="Park Y.K."/>
            <person name="Yoon S.H."/>
            <person name="Hur C.-G."/>
            <person name="Kang H.-Y."/>
            <person name="Kim D."/>
            <person name="Lee H.H."/>
            <person name="Park K.H."/>
            <person name="Park S.-H."/>
            <person name="Park H.-S."/>
            <person name="Lee H.K."/>
            <person name="Oh T.K."/>
            <person name="Kim J.F."/>
        </authorList>
    </citation>
    <scope>NUCLEOTIDE SEQUENCE [LARGE SCALE GENOMIC DNA]</scope>
    <source>
        <strain evidence="1 2">KCTC 2396</strain>
    </source>
</reference>
<accession>Q2SK55</accession>
<dbReference type="KEGG" id="hch:HCH_02140"/>
<proteinExistence type="predicted"/>
<evidence type="ECO:0000313" key="1">
    <source>
        <dbReference type="EMBL" id="ABC28969.1"/>
    </source>
</evidence>
<dbReference type="Proteomes" id="UP000000238">
    <property type="component" value="Chromosome"/>
</dbReference>
<name>Q2SK55_HAHCH</name>
<organism evidence="1 2">
    <name type="scientific">Hahella chejuensis (strain KCTC 2396)</name>
    <dbReference type="NCBI Taxonomy" id="349521"/>
    <lineage>
        <taxon>Bacteria</taxon>
        <taxon>Pseudomonadati</taxon>
        <taxon>Pseudomonadota</taxon>
        <taxon>Gammaproteobacteria</taxon>
        <taxon>Oceanospirillales</taxon>
        <taxon>Hahellaceae</taxon>
        <taxon>Hahella</taxon>
    </lineage>
</organism>
<evidence type="ECO:0000313" key="2">
    <source>
        <dbReference type="Proteomes" id="UP000000238"/>
    </source>
</evidence>
<dbReference type="AlphaFoldDB" id="Q2SK55"/>